<dbReference type="Proteomes" id="UP000241167">
    <property type="component" value="Unassembled WGS sequence"/>
</dbReference>
<protein>
    <submittedName>
        <fullName evidence="1">Uncharacterized protein</fullName>
    </submittedName>
</protein>
<reference evidence="1 2" key="1">
    <citation type="submission" date="2018-03" db="EMBL/GenBank/DDBJ databases">
        <title>The draft genome of Sphingosinicella sp. GL-C-18.</title>
        <authorList>
            <person name="Liu L."/>
            <person name="Li L."/>
            <person name="Liang L."/>
            <person name="Zhang X."/>
            <person name="Wang T."/>
        </authorList>
    </citation>
    <scope>NUCLEOTIDE SEQUENCE [LARGE SCALE GENOMIC DNA]</scope>
    <source>
        <strain evidence="1 2">GL-C-18</strain>
    </source>
</reference>
<gene>
    <name evidence="1" type="ORF">C7I55_26205</name>
</gene>
<dbReference type="AlphaFoldDB" id="A0A2P7QF13"/>
<sequence length="60" mass="6621">MEHDDALGDGDPFGVAVRVSLVAQLERAKSSCRDRIFIQKAADCDQPLSTRPEIRLAKHS</sequence>
<organism evidence="1 2">
    <name type="scientific">Allosphingosinicella deserti</name>
    <dbReference type="NCBI Taxonomy" id="2116704"/>
    <lineage>
        <taxon>Bacteria</taxon>
        <taxon>Pseudomonadati</taxon>
        <taxon>Pseudomonadota</taxon>
        <taxon>Alphaproteobacteria</taxon>
        <taxon>Sphingomonadales</taxon>
        <taxon>Sphingomonadaceae</taxon>
        <taxon>Allosphingosinicella</taxon>
    </lineage>
</organism>
<dbReference type="EMBL" id="PXYI01000013">
    <property type="protein sequence ID" value="PSJ36560.1"/>
    <property type="molecule type" value="Genomic_DNA"/>
</dbReference>
<evidence type="ECO:0000313" key="2">
    <source>
        <dbReference type="Proteomes" id="UP000241167"/>
    </source>
</evidence>
<proteinExistence type="predicted"/>
<keyword evidence="2" id="KW-1185">Reference proteome</keyword>
<evidence type="ECO:0000313" key="1">
    <source>
        <dbReference type="EMBL" id="PSJ36560.1"/>
    </source>
</evidence>
<comment type="caution">
    <text evidence="1">The sequence shown here is derived from an EMBL/GenBank/DDBJ whole genome shotgun (WGS) entry which is preliminary data.</text>
</comment>
<name>A0A2P7QF13_9SPHN</name>
<accession>A0A2P7QF13</accession>